<evidence type="ECO:0000313" key="6">
    <source>
        <dbReference type="Proteomes" id="UP000011083"/>
    </source>
</evidence>
<name>L8GEL3_ACACF</name>
<dbReference type="GO" id="GO:0046872">
    <property type="term" value="F:metal ion binding"/>
    <property type="evidence" value="ECO:0007669"/>
    <property type="project" value="UniProtKB-KW"/>
</dbReference>
<evidence type="ECO:0000256" key="2">
    <source>
        <dbReference type="ARBA" id="ARBA00022801"/>
    </source>
</evidence>
<keyword evidence="2" id="KW-0378">Hydrolase</keyword>
<keyword evidence="6" id="KW-1185">Reference proteome</keyword>
<dbReference type="GeneID" id="14912048"/>
<organism evidence="5 6">
    <name type="scientific">Acanthamoeba castellanii (strain ATCC 30010 / Neff)</name>
    <dbReference type="NCBI Taxonomy" id="1257118"/>
    <lineage>
        <taxon>Eukaryota</taxon>
        <taxon>Amoebozoa</taxon>
        <taxon>Discosea</taxon>
        <taxon>Longamoebia</taxon>
        <taxon>Centramoebida</taxon>
        <taxon>Acanthamoebidae</taxon>
        <taxon>Acanthamoeba</taxon>
    </lineage>
</organism>
<dbReference type="GO" id="GO:0009245">
    <property type="term" value="P:lipid A biosynthetic process"/>
    <property type="evidence" value="ECO:0007669"/>
    <property type="project" value="TreeGrafter"/>
</dbReference>
<protein>
    <submittedName>
        <fullName evidence="5">Ser/Thr phosphatase family superfamily protein</fullName>
    </submittedName>
</protein>
<dbReference type="VEuPathDB" id="AmoebaDB:ACA1_256940"/>
<dbReference type="Gene3D" id="3.60.21.10">
    <property type="match status" value="1"/>
</dbReference>
<evidence type="ECO:0000259" key="4">
    <source>
        <dbReference type="Pfam" id="PF00149"/>
    </source>
</evidence>
<dbReference type="InterPro" id="IPR051158">
    <property type="entry name" value="Metallophosphoesterase_sf"/>
</dbReference>
<dbReference type="KEGG" id="acan:ACA1_256940"/>
<feature type="compositionally biased region" description="Acidic residues" evidence="3">
    <location>
        <begin position="175"/>
        <end position="189"/>
    </location>
</feature>
<dbReference type="PANTHER" id="PTHR31302:SF31">
    <property type="entry name" value="PHOSPHODIESTERASE YAEI"/>
    <property type="match status" value="1"/>
</dbReference>
<sequence length="320" mass="36088">MTSSFFPDNLQVRSFEVGVLHLHPSLHGLKIAQLTDIHFNDHRLFVKGASDAVLRAAVEAVERESVDLVTLTGDYVDLWPEAVTVLADRWLSKLTSKYGTVAILGNHDYQRPHSQRTVLEAFQSVGIRTLVNQRAEPVNEWLEVMGVGDFWKDYHPEQIMCPLSDPSTTDKKDDDQEEEEEEEKDGEAEVEAKSAEEEAGVYRRTRLVLTHNPDSSLHLNQWGADLMLAGHTHGGHLRRAWNSIMPRRKNNPDVVPKCQLGYDWVHVPRIGDVADYERPAIPLYVCRGLDYVPMSPAEVAIFTLVPGEQGEQVVREVPPS</sequence>
<dbReference type="PANTHER" id="PTHR31302">
    <property type="entry name" value="TRANSMEMBRANE PROTEIN WITH METALLOPHOSPHOESTERASE DOMAIN-RELATED"/>
    <property type="match status" value="1"/>
</dbReference>
<dbReference type="Proteomes" id="UP000011083">
    <property type="component" value="Unassembled WGS sequence"/>
</dbReference>
<dbReference type="RefSeq" id="XP_004333548.1">
    <property type="nucleotide sequence ID" value="XM_004333500.1"/>
</dbReference>
<evidence type="ECO:0000256" key="3">
    <source>
        <dbReference type="SAM" id="MobiDB-lite"/>
    </source>
</evidence>
<dbReference type="EMBL" id="KB008148">
    <property type="protein sequence ID" value="ELR11535.1"/>
    <property type="molecule type" value="Genomic_DNA"/>
</dbReference>
<gene>
    <name evidence="5" type="ORF">ACA1_256940</name>
</gene>
<reference evidence="5 6" key="1">
    <citation type="journal article" date="2013" name="Genome Biol.">
        <title>Genome of Acanthamoeba castellanii highlights extensive lateral gene transfer and early evolution of tyrosine kinase signaling.</title>
        <authorList>
            <person name="Clarke M."/>
            <person name="Lohan A.J."/>
            <person name="Liu B."/>
            <person name="Lagkouvardos I."/>
            <person name="Roy S."/>
            <person name="Zafar N."/>
            <person name="Bertelli C."/>
            <person name="Schilde C."/>
            <person name="Kianianmomeni A."/>
            <person name="Burglin T.R."/>
            <person name="Frech C."/>
            <person name="Turcotte B."/>
            <person name="Kopec K.O."/>
            <person name="Synnott J.M."/>
            <person name="Choo C."/>
            <person name="Paponov I."/>
            <person name="Finkler A."/>
            <person name="Soon Heng Tan C."/>
            <person name="Hutchins A.P."/>
            <person name="Weinmeier T."/>
            <person name="Rattei T."/>
            <person name="Chu J.S."/>
            <person name="Gimenez G."/>
            <person name="Irimia M."/>
            <person name="Rigden D.J."/>
            <person name="Fitzpatrick D.A."/>
            <person name="Lorenzo-Morales J."/>
            <person name="Bateman A."/>
            <person name="Chiu C.H."/>
            <person name="Tang P."/>
            <person name="Hegemann P."/>
            <person name="Fromm H."/>
            <person name="Raoult D."/>
            <person name="Greub G."/>
            <person name="Miranda-Saavedra D."/>
            <person name="Chen N."/>
            <person name="Nash P."/>
            <person name="Ginger M.L."/>
            <person name="Horn M."/>
            <person name="Schaap P."/>
            <person name="Caler L."/>
            <person name="Loftus B."/>
        </authorList>
    </citation>
    <scope>NUCLEOTIDE SEQUENCE [LARGE SCALE GENOMIC DNA]</scope>
    <source>
        <strain evidence="5 6">Neff</strain>
    </source>
</reference>
<dbReference type="GO" id="GO:0008758">
    <property type="term" value="F:UDP-2,3-diacylglucosamine hydrolase activity"/>
    <property type="evidence" value="ECO:0007669"/>
    <property type="project" value="TreeGrafter"/>
</dbReference>
<dbReference type="SUPFAM" id="SSF56300">
    <property type="entry name" value="Metallo-dependent phosphatases"/>
    <property type="match status" value="1"/>
</dbReference>
<proteinExistence type="predicted"/>
<dbReference type="AlphaFoldDB" id="L8GEL3"/>
<dbReference type="Pfam" id="PF00149">
    <property type="entry name" value="Metallophos"/>
    <property type="match status" value="1"/>
</dbReference>
<dbReference type="GO" id="GO:0016020">
    <property type="term" value="C:membrane"/>
    <property type="evidence" value="ECO:0007669"/>
    <property type="project" value="GOC"/>
</dbReference>
<dbReference type="OrthoDB" id="783096at2759"/>
<evidence type="ECO:0000256" key="1">
    <source>
        <dbReference type="ARBA" id="ARBA00022723"/>
    </source>
</evidence>
<feature type="domain" description="Calcineurin-like phosphoesterase" evidence="4">
    <location>
        <begin position="29"/>
        <end position="234"/>
    </location>
</feature>
<accession>L8GEL3</accession>
<evidence type="ECO:0000313" key="5">
    <source>
        <dbReference type="EMBL" id="ELR11535.1"/>
    </source>
</evidence>
<feature type="region of interest" description="Disordered" evidence="3">
    <location>
        <begin position="160"/>
        <end position="198"/>
    </location>
</feature>
<keyword evidence="1" id="KW-0479">Metal-binding</keyword>
<dbReference type="InterPro" id="IPR029052">
    <property type="entry name" value="Metallo-depent_PP-like"/>
</dbReference>
<dbReference type="InterPro" id="IPR004843">
    <property type="entry name" value="Calcineurin-like_PHP"/>
</dbReference>